<dbReference type="InterPro" id="IPR050428">
    <property type="entry name" value="TCS_sensor_his_kinase"/>
</dbReference>
<feature type="domain" description="Histidine kinase" evidence="11">
    <location>
        <begin position="225"/>
        <end position="442"/>
    </location>
</feature>
<dbReference type="InterPro" id="IPR005467">
    <property type="entry name" value="His_kinase_dom"/>
</dbReference>
<dbReference type="GO" id="GO:0000155">
    <property type="term" value="F:phosphorelay sensor kinase activity"/>
    <property type="evidence" value="ECO:0007669"/>
    <property type="project" value="InterPro"/>
</dbReference>
<name>A0A9X1KYE2_9BACT</name>
<proteinExistence type="predicted"/>
<evidence type="ECO:0000256" key="9">
    <source>
        <dbReference type="ARBA" id="ARBA00023012"/>
    </source>
</evidence>
<dbReference type="FunFam" id="1.10.287.130:FF:000001">
    <property type="entry name" value="Two-component sensor histidine kinase"/>
    <property type="match status" value="1"/>
</dbReference>
<gene>
    <name evidence="13" type="ORF">LDX50_07425</name>
    <name evidence="14" type="ORF">LDX50_13395</name>
    <name evidence="15" type="ORF">LDX50_19115</name>
</gene>
<evidence type="ECO:0000313" key="16">
    <source>
        <dbReference type="Proteomes" id="UP001139409"/>
    </source>
</evidence>
<dbReference type="InterPro" id="IPR003660">
    <property type="entry name" value="HAMP_dom"/>
</dbReference>
<comment type="catalytic activity">
    <reaction evidence="1">
        <text>ATP + protein L-histidine = ADP + protein N-phospho-L-histidine.</text>
        <dbReference type="EC" id="2.7.13.3"/>
    </reaction>
</comment>
<sequence length="443" mass="50741">MALVFAMVYMIVRINVYEHLDNDLEYEARKHEKEVMYVDNQVVFINKAEWEEREHREVQVNPVFIQLLDDTKSITDKSPNLKTDSLTLRTEIPAYEHHSASLQGKPIRQVYIPLEKDGNETGYLIAAIPLEDAQLVLSSLKRILLTSYPLILLFLFFSTRMLAGKSIEPVQTITSTADRITRKKLNERIPLPKSRDEIYTLTNSINDLLDRIEGAVIREKQFTSDASHELRTPLSVMKGTLEVLVRKPRTSEEYQVKISEMINEVDRMSVMVEQLLLLARFDNMTTSVKKHPVLLNEIVDESILHFRTEIENSNLSIRISDPDQVTVTSDPTLLQIAMDNLISNAVKYSETGEEISIVIGRKNDLPFICIRNSGNSIAMEDREHIFQPFFRGNITHQKKHRPGQGLGLSITKKVCDVLQIEIEPKFDSADAISFTLIFNESEN</sequence>
<dbReference type="Pfam" id="PF00672">
    <property type="entry name" value="HAMP"/>
    <property type="match status" value="1"/>
</dbReference>
<evidence type="ECO:0000313" key="14">
    <source>
        <dbReference type="EMBL" id="MCA6075872.1"/>
    </source>
</evidence>
<dbReference type="EMBL" id="JAIXNE010000003">
    <property type="protein sequence ID" value="MCA6075872.1"/>
    <property type="molecule type" value="Genomic_DNA"/>
</dbReference>
<accession>A0A9X1KYE2</accession>
<evidence type="ECO:0000256" key="8">
    <source>
        <dbReference type="ARBA" id="ARBA00022989"/>
    </source>
</evidence>
<dbReference type="CDD" id="cd00082">
    <property type="entry name" value="HisKA"/>
    <property type="match status" value="1"/>
</dbReference>
<dbReference type="InterPro" id="IPR003661">
    <property type="entry name" value="HisK_dim/P_dom"/>
</dbReference>
<dbReference type="SMART" id="SM00304">
    <property type="entry name" value="HAMP"/>
    <property type="match status" value="1"/>
</dbReference>
<evidence type="ECO:0000313" key="13">
    <source>
        <dbReference type="EMBL" id="MCA6074695.1"/>
    </source>
</evidence>
<dbReference type="SUPFAM" id="SSF47384">
    <property type="entry name" value="Homodimeric domain of signal transducing histidine kinase"/>
    <property type="match status" value="1"/>
</dbReference>
<dbReference type="InterPro" id="IPR036097">
    <property type="entry name" value="HisK_dim/P_sf"/>
</dbReference>
<evidence type="ECO:0000313" key="15">
    <source>
        <dbReference type="EMBL" id="MCA6077000.1"/>
    </source>
</evidence>
<evidence type="ECO:0000256" key="5">
    <source>
        <dbReference type="ARBA" id="ARBA00022679"/>
    </source>
</evidence>
<dbReference type="Gene3D" id="6.10.340.10">
    <property type="match status" value="1"/>
</dbReference>
<keyword evidence="10" id="KW-0472">Membrane</keyword>
<reference evidence="15" key="1">
    <citation type="submission" date="2021-09" db="EMBL/GenBank/DDBJ databases">
        <title>Fulvivirga sp. isolated from coastal sediment.</title>
        <authorList>
            <person name="Yu H."/>
        </authorList>
    </citation>
    <scope>NUCLEOTIDE SEQUENCE</scope>
    <source>
        <strain evidence="15">1062</strain>
    </source>
</reference>
<keyword evidence="6" id="KW-0812">Transmembrane</keyword>
<dbReference type="Proteomes" id="UP001139409">
    <property type="component" value="Unassembled WGS sequence"/>
</dbReference>
<comment type="caution">
    <text evidence="15">The sequence shown here is derived from an EMBL/GenBank/DDBJ whole genome shotgun (WGS) entry which is preliminary data.</text>
</comment>
<dbReference type="PANTHER" id="PTHR45436">
    <property type="entry name" value="SENSOR HISTIDINE KINASE YKOH"/>
    <property type="match status" value="1"/>
</dbReference>
<protein>
    <recommendedName>
        <fullName evidence="3">histidine kinase</fullName>
        <ecNumber evidence="3">2.7.13.3</ecNumber>
    </recommendedName>
</protein>
<dbReference type="SUPFAM" id="SSF158472">
    <property type="entry name" value="HAMP domain-like"/>
    <property type="match status" value="1"/>
</dbReference>
<evidence type="ECO:0000256" key="2">
    <source>
        <dbReference type="ARBA" id="ARBA00004141"/>
    </source>
</evidence>
<evidence type="ECO:0000256" key="1">
    <source>
        <dbReference type="ARBA" id="ARBA00000085"/>
    </source>
</evidence>
<dbReference type="SMART" id="SM00388">
    <property type="entry name" value="HisKA"/>
    <property type="match status" value="1"/>
</dbReference>
<dbReference type="CDD" id="cd06225">
    <property type="entry name" value="HAMP"/>
    <property type="match status" value="1"/>
</dbReference>
<dbReference type="EC" id="2.7.13.3" evidence="3"/>
<keyword evidence="5" id="KW-0808">Transferase</keyword>
<keyword evidence="16" id="KW-1185">Reference proteome</keyword>
<dbReference type="Gene3D" id="3.30.565.10">
    <property type="entry name" value="Histidine kinase-like ATPase, C-terminal domain"/>
    <property type="match status" value="1"/>
</dbReference>
<dbReference type="AlphaFoldDB" id="A0A9X1KYE2"/>
<dbReference type="SMART" id="SM00387">
    <property type="entry name" value="HATPase_c"/>
    <property type="match status" value="1"/>
</dbReference>
<evidence type="ECO:0000256" key="4">
    <source>
        <dbReference type="ARBA" id="ARBA00022553"/>
    </source>
</evidence>
<evidence type="ECO:0000256" key="7">
    <source>
        <dbReference type="ARBA" id="ARBA00022777"/>
    </source>
</evidence>
<evidence type="ECO:0000256" key="3">
    <source>
        <dbReference type="ARBA" id="ARBA00012438"/>
    </source>
</evidence>
<dbReference type="InterPro" id="IPR036890">
    <property type="entry name" value="HATPase_C_sf"/>
</dbReference>
<dbReference type="EMBL" id="JAIXNE010000002">
    <property type="protein sequence ID" value="MCA6074695.1"/>
    <property type="molecule type" value="Genomic_DNA"/>
</dbReference>
<dbReference type="GO" id="GO:0005886">
    <property type="term" value="C:plasma membrane"/>
    <property type="evidence" value="ECO:0007669"/>
    <property type="project" value="TreeGrafter"/>
</dbReference>
<organism evidence="15 16">
    <name type="scientific">Fulvivirga sedimenti</name>
    <dbReference type="NCBI Taxonomy" id="2879465"/>
    <lineage>
        <taxon>Bacteria</taxon>
        <taxon>Pseudomonadati</taxon>
        <taxon>Bacteroidota</taxon>
        <taxon>Cytophagia</taxon>
        <taxon>Cytophagales</taxon>
        <taxon>Fulvivirgaceae</taxon>
        <taxon>Fulvivirga</taxon>
    </lineage>
</organism>
<dbReference type="PROSITE" id="PS50109">
    <property type="entry name" value="HIS_KIN"/>
    <property type="match status" value="1"/>
</dbReference>
<dbReference type="Pfam" id="PF00512">
    <property type="entry name" value="HisKA"/>
    <property type="match status" value="1"/>
</dbReference>
<keyword evidence="8" id="KW-1133">Transmembrane helix</keyword>
<evidence type="ECO:0000256" key="10">
    <source>
        <dbReference type="ARBA" id="ARBA00023136"/>
    </source>
</evidence>
<evidence type="ECO:0000256" key="6">
    <source>
        <dbReference type="ARBA" id="ARBA00022692"/>
    </source>
</evidence>
<evidence type="ECO:0000259" key="12">
    <source>
        <dbReference type="PROSITE" id="PS50885"/>
    </source>
</evidence>
<evidence type="ECO:0000259" key="11">
    <source>
        <dbReference type="PROSITE" id="PS50109"/>
    </source>
</evidence>
<keyword evidence="7" id="KW-0418">Kinase</keyword>
<dbReference type="Pfam" id="PF02518">
    <property type="entry name" value="HATPase_c"/>
    <property type="match status" value="1"/>
</dbReference>
<dbReference type="SUPFAM" id="SSF55874">
    <property type="entry name" value="ATPase domain of HSP90 chaperone/DNA topoisomerase II/histidine kinase"/>
    <property type="match status" value="1"/>
</dbReference>
<dbReference type="PANTHER" id="PTHR45436:SF15">
    <property type="entry name" value="SENSOR HISTIDINE KINASE CUSS"/>
    <property type="match status" value="1"/>
</dbReference>
<comment type="subcellular location">
    <subcellularLocation>
        <location evidence="2">Membrane</location>
        <topology evidence="2">Multi-pass membrane protein</topology>
    </subcellularLocation>
</comment>
<dbReference type="EMBL" id="JAIXNE010000004">
    <property type="protein sequence ID" value="MCA6077000.1"/>
    <property type="molecule type" value="Genomic_DNA"/>
</dbReference>
<dbReference type="PROSITE" id="PS50885">
    <property type="entry name" value="HAMP"/>
    <property type="match status" value="1"/>
</dbReference>
<feature type="domain" description="HAMP" evidence="12">
    <location>
        <begin position="164"/>
        <end position="217"/>
    </location>
</feature>
<keyword evidence="4" id="KW-0597">Phosphoprotein</keyword>
<dbReference type="Gene3D" id="1.10.287.130">
    <property type="match status" value="1"/>
</dbReference>
<keyword evidence="9" id="KW-0902">Two-component regulatory system</keyword>
<dbReference type="InterPro" id="IPR003594">
    <property type="entry name" value="HATPase_dom"/>
</dbReference>